<sequence length="251" mass="29334">MANIIRCRLPDGIHRFKPFTVADYRDFLLIRNDMISKTDSEQEELVSELAADYFNEYPKTWQQYLFLNVFTGSVGKTKVPIVFQCPTCGKSQKRLFNIAQDDLVAPKIQLNDETELSFKFPDEIYTDSALLALDNIESVSHKGAEYLWQDLDKETQDNIIEMLDFEKFEMLVKKLKPIHFEMNISCCEKHTIVFEDLASIFKLLINPDEVFPFYEINNILIKNNYDWNSIMAMLPAERSIALSMIERDSKR</sequence>
<dbReference type="InterPro" id="IPR024364">
    <property type="entry name" value="Baseplate_phage_T4-like"/>
</dbReference>
<protein>
    <submittedName>
        <fullName evidence="1">Baseplate hub assembly catalyst</fullName>
    </submittedName>
</protein>
<dbReference type="EMBL" id="MH460829">
    <property type="protein sequence ID" value="AXF40763.1"/>
    <property type="molecule type" value="Genomic_DNA"/>
</dbReference>
<organism evidence="1 2">
    <name type="scientific">Acinetobacter phage vB_ApiM_fHyAci03</name>
    <dbReference type="NCBI Taxonomy" id="2269366"/>
    <lineage>
        <taxon>Viruses</taxon>
        <taxon>Duplodnaviria</taxon>
        <taxon>Heunggongvirae</taxon>
        <taxon>Uroviricota</taxon>
        <taxon>Caudoviricetes</taxon>
        <taxon>Pantevenvirales</taxon>
        <taxon>Straboviridae</taxon>
        <taxon>Twarogvirinae</taxon>
        <taxon>Lazarusvirus</taxon>
        <taxon>Lazarusvirus fhyacithree</taxon>
    </lineage>
</organism>
<proteinExistence type="predicted"/>
<dbReference type="Pfam" id="PF12322">
    <property type="entry name" value="T4_baseplate"/>
    <property type="match status" value="1"/>
</dbReference>
<evidence type="ECO:0000313" key="2">
    <source>
        <dbReference type="Proteomes" id="UP000255697"/>
    </source>
</evidence>
<evidence type="ECO:0000313" key="1">
    <source>
        <dbReference type="EMBL" id="AXF40763.1"/>
    </source>
</evidence>
<keyword evidence="2" id="KW-1185">Reference proteome</keyword>
<name>A0A345AV30_9CAUD</name>
<dbReference type="Proteomes" id="UP000255697">
    <property type="component" value="Segment"/>
</dbReference>
<gene>
    <name evidence="1" type="ORF">Ac3_202</name>
</gene>
<reference evidence="2" key="1">
    <citation type="submission" date="2018-06" db="EMBL/GenBank/DDBJ databases">
        <title>Whole genome analysis of phage vB_ApiM_fHyAci03 infecting Acinetobacter pittii.</title>
        <authorList>
            <person name="Kiljunen S."/>
            <person name="Wicklund A."/>
            <person name="Skurnik M."/>
        </authorList>
    </citation>
    <scope>NUCLEOTIDE SEQUENCE [LARGE SCALE GENOMIC DNA]</scope>
</reference>
<accession>A0A345AV30</accession>